<evidence type="ECO:0000256" key="10">
    <source>
        <dbReference type="ARBA" id="ARBA00023014"/>
    </source>
</evidence>
<keyword evidence="6" id="KW-0479">Metal-binding</keyword>
<dbReference type="GO" id="GO:0051539">
    <property type="term" value="F:4 iron, 4 sulfur cluster binding"/>
    <property type="evidence" value="ECO:0007669"/>
    <property type="project" value="UniProtKB-KW"/>
</dbReference>
<dbReference type="PANTHER" id="PTHR33693:SF1">
    <property type="entry name" value="TYPE-4 URACIL-DNA GLYCOSYLASE"/>
    <property type="match status" value="1"/>
</dbReference>
<keyword evidence="8" id="KW-0378">Hydrolase</keyword>
<evidence type="ECO:0000256" key="8">
    <source>
        <dbReference type="ARBA" id="ARBA00022801"/>
    </source>
</evidence>
<dbReference type="PANTHER" id="PTHR33693">
    <property type="entry name" value="TYPE-5 URACIL-DNA GLYCOSYLASE"/>
    <property type="match status" value="1"/>
</dbReference>
<comment type="similarity">
    <text evidence="2">Belongs to the uracil-DNA glycosylase (UDG) superfamily. Type 4 (UDGa) family.</text>
</comment>
<dbReference type="Gene3D" id="3.40.470.10">
    <property type="entry name" value="Uracil-DNA glycosylase-like domain"/>
    <property type="match status" value="1"/>
</dbReference>
<organism evidence="14 15">
    <name type="scientific">Treponema parvum</name>
    <dbReference type="NCBI Taxonomy" id="138851"/>
    <lineage>
        <taxon>Bacteria</taxon>
        <taxon>Pseudomonadati</taxon>
        <taxon>Spirochaetota</taxon>
        <taxon>Spirochaetia</taxon>
        <taxon>Spirochaetales</taxon>
        <taxon>Treponemataceae</taxon>
        <taxon>Treponema</taxon>
    </lineage>
</organism>
<dbReference type="InterPro" id="IPR005273">
    <property type="entry name" value="Ura-DNA_glyco_family4"/>
</dbReference>
<dbReference type="AlphaFoldDB" id="A0A975EZI6"/>
<evidence type="ECO:0000256" key="6">
    <source>
        <dbReference type="ARBA" id="ARBA00022723"/>
    </source>
</evidence>
<dbReference type="RefSeq" id="WP_210118485.1">
    <property type="nucleotide sequence ID" value="NZ_CP054257.1"/>
</dbReference>
<name>A0A975EZI6_9SPIR</name>
<feature type="region of interest" description="Disordered" evidence="12">
    <location>
        <begin position="46"/>
        <end position="67"/>
    </location>
</feature>
<dbReference type="SMART" id="SM00987">
    <property type="entry name" value="UreE_C"/>
    <property type="match status" value="1"/>
</dbReference>
<dbReference type="InterPro" id="IPR051536">
    <property type="entry name" value="UDG_Type-4/5"/>
</dbReference>
<reference evidence="14" key="2">
    <citation type="journal article" date="2021" name="Microbiol. Resour. Announc.">
        <title>Complete Genome Sequences of Three Human Oral Treponema parvum Isolates.</title>
        <authorList>
            <person name="Zeng H."/>
            <person name="Watt R.M."/>
        </authorList>
    </citation>
    <scope>NUCLEOTIDE SEQUENCE</scope>
    <source>
        <strain evidence="14">ATCC 700773</strain>
    </source>
</reference>
<accession>A0A975EZI6</accession>
<keyword evidence="10" id="KW-0411">Iron-sulfur</keyword>
<dbReference type="GO" id="GO:0006281">
    <property type="term" value="P:DNA repair"/>
    <property type="evidence" value="ECO:0007669"/>
    <property type="project" value="UniProtKB-KW"/>
</dbReference>
<evidence type="ECO:0000313" key="15">
    <source>
        <dbReference type="Proteomes" id="UP000671995"/>
    </source>
</evidence>
<dbReference type="GO" id="GO:0004844">
    <property type="term" value="F:uracil DNA N-glycosylase activity"/>
    <property type="evidence" value="ECO:0007669"/>
    <property type="project" value="UniProtKB-EC"/>
</dbReference>
<proteinExistence type="inferred from homology"/>
<sequence length="295" mass="31887">MKSSDKNIIYTLIKTASDHIYGFGSPDFPAEPPVFYDDIEDFASGEKNGQSGQFAGENAAGKNTAAEKNTSAGQFIAGEKDTAAEKNAPPGQFAAGSVESVSKKISECLRCALSSTRKNTVPGEGVLHPVVLVVGEGPGADEDATGRPFVGPAGKLLDKMLLSIALDRKKNCFIANIVKCRPPNNRDPKPEEAEACRAFLEAQITTLKPAMILAVGRIASQNLLRTETGIGRLRNTFHDLNGIPVLCTYHPSALLRNEDLKRPAWEDLKMFRDKLQSLVPGYENYTDAFFSPSVQ</sequence>
<evidence type="ECO:0000256" key="11">
    <source>
        <dbReference type="ARBA" id="ARBA00023204"/>
    </source>
</evidence>
<evidence type="ECO:0000256" key="7">
    <source>
        <dbReference type="ARBA" id="ARBA00022763"/>
    </source>
</evidence>
<dbReference type="EMBL" id="CP054257">
    <property type="protein sequence ID" value="QTQ11691.1"/>
    <property type="molecule type" value="Genomic_DNA"/>
</dbReference>
<evidence type="ECO:0000259" key="13">
    <source>
        <dbReference type="SMART" id="SM00986"/>
    </source>
</evidence>
<keyword evidence="9" id="KW-0408">Iron</keyword>
<evidence type="ECO:0000256" key="12">
    <source>
        <dbReference type="SAM" id="MobiDB-lite"/>
    </source>
</evidence>
<evidence type="ECO:0000256" key="5">
    <source>
        <dbReference type="ARBA" id="ARBA00022485"/>
    </source>
</evidence>
<evidence type="ECO:0000256" key="9">
    <source>
        <dbReference type="ARBA" id="ARBA00023004"/>
    </source>
</evidence>
<evidence type="ECO:0000313" key="14">
    <source>
        <dbReference type="EMBL" id="QTQ11691.1"/>
    </source>
</evidence>
<dbReference type="GO" id="GO:0046872">
    <property type="term" value="F:metal ion binding"/>
    <property type="evidence" value="ECO:0007669"/>
    <property type="project" value="UniProtKB-KW"/>
</dbReference>
<dbReference type="Pfam" id="PF03167">
    <property type="entry name" value="UDG"/>
    <property type="match status" value="1"/>
</dbReference>
<gene>
    <name evidence="14" type="ORF">HRI96_05440</name>
</gene>
<dbReference type="NCBIfam" id="TIGR00758">
    <property type="entry name" value="UDG_fam4"/>
    <property type="match status" value="1"/>
</dbReference>
<dbReference type="EC" id="3.2.2.27" evidence="3"/>
<dbReference type="CDD" id="cd10030">
    <property type="entry name" value="UDG-F4_TTUDGA_SPO1dp_like"/>
    <property type="match status" value="1"/>
</dbReference>
<evidence type="ECO:0000256" key="4">
    <source>
        <dbReference type="ARBA" id="ARBA00019403"/>
    </source>
</evidence>
<evidence type="ECO:0000256" key="3">
    <source>
        <dbReference type="ARBA" id="ARBA00012030"/>
    </source>
</evidence>
<dbReference type="SMART" id="SM00986">
    <property type="entry name" value="UDG"/>
    <property type="match status" value="1"/>
</dbReference>
<protein>
    <recommendedName>
        <fullName evidence="4">Type-4 uracil-DNA glycosylase</fullName>
        <ecNumber evidence="3">3.2.2.27</ecNumber>
    </recommendedName>
</protein>
<dbReference type="InterPro" id="IPR005122">
    <property type="entry name" value="Uracil-DNA_glycosylase-like"/>
</dbReference>
<keyword evidence="7" id="KW-0227">DNA damage</keyword>
<keyword evidence="11" id="KW-0234">DNA repair</keyword>
<keyword evidence="5" id="KW-0004">4Fe-4S</keyword>
<evidence type="ECO:0000256" key="2">
    <source>
        <dbReference type="ARBA" id="ARBA00006521"/>
    </source>
</evidence>
<dbReference type="Proteomes" id="UP000671995">
    <property type="component" value="Chromosome"/>
</dbReference>
<evidence type="ECO:0000256" key="1">
    <source>
        <dbReference type="ARBA" id="ARBA00001400"/>
    </source>
</evidence>
<dbReference type="InterPro" id="IPR036895">
    <property type="entry name" value="Uracil-DNA_glycosylase-like_sf"/>
</dbReference>
<dbReference type="SUPFAM" id="SSF52141">
    <property type="entry name" value="Uracil-DNA glycosylase-like"/>
    <property type="match status" value="1"/>
</dbReference>
<reference evidence="14" key="1">
    <citation type="submission" date="2020-05" db="EMBL/GenBank/DDBJ databases">
        <authorList>
            <person name="Zeng H."/>
            <person name="Chan Y.K."/>
            <person name="Watt R.M."/>
        </authorList>
    </citation>
    <scope>NUCLEOTIDE SEQUENCE</scope>
    <source>
        <strain evidence="14">ATCC 700773</strain>
    </source>
</reference>
<feature type="domain" description="Uracil-DNA glycosylase-like" evidence="13">
    <location>
        <begin position="122"/>
        <end position="269"/>
    </location>
</feature>
<comment type="catalytic activity">
    <reaction evidence="1">
        <text>Hydrolyzes single-stranded DNA or mismatched double-stranded DNA and polynucleotides, releasing free uracil.</text>
        <dbReference type="EC" id="3.2.2.27"/>
    </reaction>
</comment>